<comment type="subcellular location">
    <subcellularLocation>
        <location evidence="1">Nucleus</location>
    </subcellularLocation>
</comment>
<dbReference type="CDD" id="cd11405">
    <property type="entry name" value="bHLHzip_MLXIP_like"/>
    <property type="match status" value="1"/>
</dbReference>
<keyword evidence="3" id="KW-0238">DNA-binding</keyword>
<organism evidence="8 9">
    <name type="scientific">Jaapia argillacea MUCL 33604</name>
    <dbReference type="NCBI Taxonomy" id="933084"/>
    <lineage>
        <taxon>Eukaryota</taxon>
        <taxon>Fungi</taxon>
        <taxon>Dikarya</taxon>
        <taxon>Basidiomycota</taxon>
        <taxon>Agaricomycotina</taxon>
        <taxon>Agaricomycetes</taxon>
        <taxon>Agaricomycetidae</taxon>
        <taxon>Jaapiales</taxon>
        <taxon>Jaapiaceae</taxon>
        <taxon>Jaapia</taxon>
    </lineage>
</organism>
<dbReference type="GO" id="GO:0000981">
    <property type="term" value="F:DNA-binding transcription factor activity, RNA polymerase II-specific"/>
    <property type="evidence" value="ECO:0007669"/>
    <property type="project" value="TreeGrafter"/>
</dbReference>
<keyword evidence="5" id="KW-0539">Nucleus</keyword>
<evidence type="ECO:0000256" key="4">
    <source>
        <dbReference type="ARBA" id="ARBA00023163"/>
    </source>
</evidence>
<feature type="domain" description="BHLH" evidence="7">
    <location>
        <begin position="473"/>
        <end position="552"/>
    </location>
</feature>
<evidence type="ECO:0000256" key="3">
    <source>
        <dbReference type="ARBA" id="ARBA00023125"/>
    </source>
</evidence>
<evidence type="ECO:0000256" key="2">
    <source>
        <dbReference type="ARBA" id="ARBA00023015"/>
    </source>
</evidence>
<evidence type="ECO:0000256" key="5">
    <source>
        <dbReference type="ARBA" id="ARBA00023242"/>
    </source>
</evidence>
<evidence type="ECO:0000256" key="6">
    <source>
        <dbReference type="SAM" id="MobiDB-lite"/>
    </source>
</evidence>
<dbReference type="GO" id="GO:0046983">
    <property type="term" value="F:protein dimerization activity"/>
    <property type="evidence" value="ECO:0007669"/>
    <property type="project" value="InterPro"/>
</dbReference>
<feature type="region of interest" description="Disordered" evidence="6">
    <location>
        <begin position="454"/>
        <end position="486"/>
    </location>
</feature>
<feature type="region of interest" description="Disordered" evidence="6">
    <location>
        <begin position="1"/>
        <end position="33"/>
    </location>
</feature>
<dbReference type="SMART" id="SM00353">
    <property type="entry name" value="HLH"/>
    <property type="match status" value="1"/>
</dbReference>
<keyword evidence="4" id="KW-0804">Transcription</keyword>
<dbReference type="SUPFAM" id="SSF47459">
    <property type="entry name" value="HLH, helix-loop-helix DNA-binding domain"/>
    <property type="match status" value="1"/>
</dbReference>
<gene>
    <name evidence="8" type="ORF">JAAARDRAFT_176786</name>
</gene>
<dbReference type="Proteomes" id="UP000027265">
    <property type="component" value="Unassembled WGS sequence"/>
</dbReference>
<dbReference type="EMBL" id="KL197717">
    <property type="protein sequence ID" value="KDQ58718.1"/>
    <property type="molecule type" value="Genomic_DNA"/>
</dbReference>
<dbReference type="InterPro" id="IPR052207">
    <property type="entry name" value="Max-like/E-box_TFs"/>
</dbReference>
<dbReference type="PROSITE" id="PS50888">
    <property type="entry name" value="BHLH"/>
    <property type="match status" value="1"/>
</dbReference>
<name>A0A067PV68_9AGAM</name>
<evidence type="ECO:0000313" key="8">
    <source>
        <dbReference type="EMBL" id="KDQ58718.1"/>
    </source>
</evidence>
<keyword evidence="2" id="KW-0805">Transcription regulation</keyword>
<feature type="compositionally biased region" description="Low complexity" evidence="6">
    <location>
        <begin position="195"/>
        <end position="209"/>
    </location>
</feature>
<feature type="region of interest" description="Disordered" evidence="6">
    <location>
        <begin position="242"/>
        <end position="382"/>
    </location>
</feature>
<feature type="compositionally biased region" description="Low complexity" evidence="6">
    <location>
        <begin position="456"/>
        <end position="468"/>
    </location>
</feature>
<dbReference type="STRING" id="933084.A0A067PV68"/>
<feature type="compositionally biased region" description="Polar residues" evidence="6">
    <location>
        <begin position="11"/>
        <end position="33"/>
    </location>
</feature>
<feature type="compositionally biased region" description="Basic and acidic residues" evidence="6">
    <location>
        <begin position="1"/>
        <end position="10"/>
    </location>
</feature>
<feature type="region of interest" description="Disordered" evidence="6">
    <location>
        <begin position="516"/>
        <end position="535"/>
    </location>
</feature>
<dbReference type="InterPro" id="IPR011598">
    <property type="entry name" value="bHLH_dom"/>
</dbReference>
<dbReference type="AlphaFoldDB" id="A0A067PV68"/>
<accession>A0A067PV68</accession>
<feature type="compositionally biased region" description="Low complexity" evidence="6">
    <location>
        <begin position="335"/>
        <end position="365"/>
    </location>
</feature>
<feature type="region of interest" description="Disordered" evidence="6">
    <location>
        <begin position="183"/>
        <end position="211"/>
    </location>
</feature>
<dbReference type="OrthoDB" id="5344169at2759"/>
<dbReference type="Gene3D" id="4.10.280.10">
    <property type="entry name" value="Helix-loop-helix DNA-binding domain"/>
    <property type="match status" value="1"/>
</dbReference>
<dbReference type="InterPro" id="IPR036638">
    <property type="entry name" value="HLH_DNA-bd_sf"/>
</dbReference>
<evidence type="ECO:0000256" key="1">
    <source>
        <dbReference type="ARBA" id="ARBA00004123"/>
    </source>
</evidence>
<dbReference type="InParanoid" id="A0A067PV68"/>
<dbReference type="HOGENOM" id="CLU_020171_0_0_1"/>
<keyword evidence="9" id="KW-1185">Reference proteome</keyword>
<dbReference type="GO" id="GO:0005634">
    <property type="term" value="C:nucleus"/>
    <property type="evidence" value="ECO:0007669"/>
    <property type="project" value="UniProtKB-SubCell"/>
</dbReference>
<dbReference type="GO" id="GO:0000978">
    <property type="term" value="F:RNA polymerase II cis-regulatory region sequence-specific DNA binding"/>
    <property type="evidence" value="ECO:0007669"/>
    <property type="project" value="TreeGrafter"/>
</dbReference>
<evidence type="ECO:0000259" key="7">
    <source>
        <dbReference type="PROSITE" id="PS50888"/>
    </source>
</evidence>
<dbReference type="Pfam" id="PF00010">
    <property type="entry name" value="HLH"/>
    <property type="match status" value="1"/>
</dbReference>
<sequence>MDRHAHDQQQKDFLSSFFGTDSSSDQLQRPPDSMQQNIFNSAMSTAPPTPQPTMNMQSFQQSNSMFGAADILGNMMQGIETQQNPCTPQMVLEQQLRLAKLQQLQQLQNQIFQQQLELISGQQNPSSPMSVDGPRDPPYHGLPTPISSTELRPQPSTDFVSPMILHYQSQETSRNELPPFMNHHTSPNFGPHHGSSYPSTSTSARSAPANLAFNTSPPVSLHSGADLDFDISPLTSPWFGAQTGPSLSIPNKRTASSSGDEASGTSIRKRQSPAIRPVNPMPGSKKSMRGTKSANSTPLLRSTRSRRGSTTADVPGDTPSPVDLSMPPPAPPPMHGTNNNNNNTTSPNPNMGGMISPPSSSSSGSLTPLAAHPNSNGVVPSNQNLTPVTPASIMNLGIDLNSGLSRPGTLKADLRAKSHMKSKSVVENAHGGKLPLRKDSAISLVSPSLKPILPAGGSSSLNTTSNSLQTLPGRKTSHKAAEQKRRDSLKTTFDDLRMLLPPIPLPNGEGFADEPVLPGSMPPRGPPKGEGPNRGVSKLQLLRCGNEYIRQLKGRVERRDEEIGKLRREIVRLRGLVSTVGEDTVNEDEMVDLEKDLDAVEIGGAGLRGAVGDGNDADDDDDD</sequence>
<protein>
    <recommendedName>
        <fullName evidence="7">BHLH domain-containing protein</fullName>
    </recommendedName>
</protein>
<evidence type="ECO:0000313" key="9">
    <source>
        <dbReference type="Proteomes" id="UP000027265"/>
    </source>
</evidence>
<feature type="compositionally biased region" description="Polar residues" evidence="6">
    <location>
        <begin position="243"/>
        <end position="266"/>
    </location>
</feature>
<reference evidence="9" key="1">
    <citation type="journal article" date="2014" name="Proc. Natl. Acad. Sci. U.S.A.">
        <title>Extensive sampling of basidiomycete genomes demonstrates inadequacy of the white-rot/brown-rot paradigm for wood decay fungi.</title>
        <authorList>
            <person name="Riley R."/>
            <person name="Salamov A.A."/>
            <person name="Brown D.W."/>
            <person name="Nagy L.G."/>
            <person name="Floudas D."/>
            <person name="Held B.W."/>
            <person name="Levasseur A."/>
            <person name="Lombard V."/>
            <person name="Morin E."/>
            <person name="Otillar R."/>
            <person name="Lindquist E.A."/>
            <person name="Sun H."/>
            <person name="LaButti K.M."/>
            <person name="Schmutz J."/>
            <person name="Jabbour D."/>
            <person name="Luo H."/>
            <person name="Baker S.E."/>
            <person name="Pisabarro A.G."/>
            <person name="Walton J.D."/>
            <person name="Blanchette R.A."/>
            <person name="Henrissat B."/>
            <person name="Martin F."/>
            <person name="Cullen D."/>
            <person name="Hibbett D.S."/>
            <person name="Grigoriev I.V."/>
        </authorList>
    </citation>
    <scope>NUCLEOTIDE SEQUENCE [LARGE SCALE GENOMIC DNA]</scope>
    <source>
        <strain evidence="9">MUCL 33604</strain>
    </source>
</reference>
<dbReference type="PANTHER" id="PTHR15741:SF38">
    <property type="entry name" value="BHLH DOMAIN-CONTAINING PROTEIN"/>
    <property type="match status" value="1"/>
</dbReference>
<proteinExistence type="predicted"/>
<dbReference type="PANTHER" id="PTHR15741">
    <property type="entry name" value="BASIC HELIX-LOOP-HELIX ZIP TRANSCRIPTION FACTOR"/>
    <property type="match status" value="1"/>
</dbReference>
<feature type="compositionally biased region" description="Polar residues" evidence="6">
    <location>
        <begin position="373"/>
        <end position="382"/>
    </location>
</feature>